<keyword evidence="3" id="KW-1185">Reference proteome</keyword>
<evidence type="ECO:0000313" key="2">
    <source>
        <dbReference type="EMBL" id="MBO1306640.1"/>
    </source>
</evidence>
<dbReference type="Proteomes" id="UP000664601">
    <property type="component" value="Unassembled WGS sequence"/>
</dbReference>
<dbReference type="EMBL" id="JAFREM010000017">
    <property type="protein sequence ID" value="MBO1306640.1"/>
    <property type="molecule type" value="Genomic_DNA"/>
</dbReference>
<proteinExistence type="predicted"/>
<dbReference type="SUPFAM" id="SSF46785">
    <property type="entry name" value="Winged helix' DNA-binding domain"/>
    <property type="match status" value="1"/>
</dbReference>
<dbReference type="InterPro" id="IPR039422">
    <property type="entry name" value="MarR/SlyA-like"/>
</dbReference>
<dbReference type="RefSeq" id="WP_207673571.1">
    <property type="nucleotide sequence ID" value="NZ_JAFREM010000017.1"/>
</dbReference>
<dbReference type="Gene3D" id="1.10.10.10">
    <property type="entry name" value="Winged helix-like DNA-binding domain superfamily/Winged helix DNA-binding domain"/>
    <property type="match status" value="1"/>
</dbReference>
<dbReference type="InterPro" id="IPR000835">
    <property type="entry name" value="HTH_MarR-typ"/>
</dbReference>
<feature type="domain" description="HTH marR-type" evidence="1">
    <location>
        <begin position="18"/>
        <end position="150"/>
    </location>
</feature>
<sequence>MDINHLIEAFSKTRDSQQRAIFSSLFILGNRLQTSFDKVDPVVTLKQFMVLTMVKNGPEEGLTLTQVGELLGSSRQTAKKLALSLTKKELVSIQQSPQDKRKTLLTITAAGREYFAKVAALHNEALNHLFEDYTDEEIAQFFAIFMKLYGGAERLERFEMEQGEADK</sequence>
<dbReference type="PANTHER" id="PTHR33164">
    <property type="entry name" value="TRANSCRIPTIONAL REGULATOR, MARR FAMILY"/>
    <property type="match status" value="1"/>
</dbReference>
<organism evidence="2 3">
    <name type="scientific">Candidatus Enterococcus moelleringii</name>
    <dbReference type="NCBI Taxonomy" id="2815325"/>
    <lineage>
        <taxon>Bacteria</taxon>
        <taxon>Bacillati</taxon>
        <taxon>Bacillota</taxon>
        <taxon>Bacilli</taxon>
        <taxon>Lactobacillales</taxon>
        <taxon>Enterococcaceae</taxon>
        <taxon>Enterococcus</taxon>
    </lineage>
</organism>
<dbReference type="InterPro" id="IPR036388">
    <property type="entry name" value="WH-like_DNA-bd_sf"/>
</dbReference>
<gene>
    <name evidence="2" type="ORF">JZO70_10735</name>
</gene>
<name>A0ABS3LAH9_9ENTE</name>
<dbReference type="PROSITE" id="PS50995">
    <property type="entry name" value="HTH_MARR_2"/>
    <property type="match status" value="1"/>
</dbReference>
<protein>
    <submittedName>
        <fullName evidence="2">MarR family transcriptional regulator</fullName>
    </submittedName>
</protein>
<dbReference type="InterPro" id="IPR036390">
    <property type="entry name" value="WH_DNA-bd_sf"/>
</dbReference>
<evidence type="ECO:0000313" key="3">
    <source>
        <dbReference type="Proteomes" id="UP000664601"/>
    </source>
</evidence>
<evidence type="ECO:0000259" key="1">
    <source>
        <dbReference type="PROSITE" id="PS50995"/>
    </source>
</evidence>
<dbReference type="PANTHER" id="PTHR33164:SF43">
    <property type="entry name" value="HTH-TYPE TRANSCRIPTIONAL REPRESSOR YETL"/>
    <property type="match status" value="1"/>
</dbReference>
<accession>A0ABS3LAH9</accession>
<comment type="caution">
    <text evidence="2">The sequence shown here is derived from an EMBL/GenBank/DDBJ whole genome shotgun (WGS) entry which is preliminary data.</text>
</comment>
<dbReference type="Pfam" id="PF12802">
    <property type="entry name" value="MarR_2"/>
    <property type="match status" value="1"/>
</dbReference>
<dbReference type="SMART" id="SM00347">
    <property type="entry name" value="HTH_MARR"/>
    <property type="match status" value="1"/>
</dbReference>
<reference evidence="2 3" key="1">
    <citation type="submission" date="2021-03" db="EMBL/GenBank/DDBJ databases">
        <title>Enterococcal diversity collection.</title>
        <authorList>
            <person name="Gilmore M.S."/>
            <person name="Schwartzman J."/>
            <person name="Van Tyne D."/>
            <person name="Martin M."/>
            <person name="Earl A.M."/>
            <person name="Manson A.L."/>
            <person name="Straub T."/>
            <person name="Salamzade R."/>
            <person name="Saavedra J."/>
            <person name="Lebreton F."/>
            <person name="Prichula J."/>
            <person name="Schaufler K."/>
            <person name="Gaca A."/>
            <person name="Sgardioli B."/>
            <person name="Wagenaar J."/>
            <person name="Strong T."/>
        </authorList>
    </citation>
    <scope>NUCLEOTIDE SEQUENCE [LARGE SCALE GENOMIC DNA]</scope>
    <source>
        <strain evidence="2 3">669A</strain>
    </source>
</reference>